<feature type="non-terminal residue" evidence="2">
    <location>
        <position position="287"/>
    </location>
</feature>
<reference evidence="2" key="1">
    <citation type="submission" date="2019-05" db="EMBL/GenBank/DDBJ databases">
        <title>Annotation for the trematode Paragonimus heterotremus.</title>
        <authorList>
            <person name="Choi Y.-J."/>
        </authorList>
    </citation>
    <scope>NUCLEOTIDE SEQUENCE</scope>
    <source>
        <strain evidence="2">LC</strain>
    </source>
</reference>
<feature type="region of interest" description="Disordered" evidence="1">
    <location>
        <begin position="152"/>
        <end position="171"/>
    </location>
</feature>
<gene>
    <name evidence="2" type="ORF">PHET_09813</name>
</gene>
<evidence type="ECO:0000313" key="3">
    <source>
        <dbReference type="Proteomes" id="UP000748531"/>
    </source>
</evidence>
<comment type="caution">
    <text evidence="2">The sequence shown here is derived from an EMBL/GenBank/DDBJ whole genome shotgun (WGS) entry which is preliminary data.</text>
</comment>
<dbReference type="AlphaFoldDB" id="A0A8J4WTT1"/>
<keyword evidence="3" id="KW-1185">Reference proteome</keyword>
<dbReference type="OrthoDB" id="545730at2759"/>
<dbReference type="EMBL" id="LUCH01007660">
    <property type="protein sequence ID" value="KAF5396652.1"/>
    <property type="molecule type" value="Genomic_DNA"/>
</dbReference>
<evidence type="ECO:0000256" key="1">
    <source>
        <dbReference type="SAM" id="MobiDB-lite"/>
    </source>
</evidence>
<evidence type="ECO:0000313" key="2">
    <source>
        <dbReference type="EMBL" id="KAF5396652.1"/>
    </source>
</evidence>
<dbReference type="Proteomes" id="UP000748531">
    <property type="component" value="Unassembled WGS sequence"/>
</dbReference>
<protein>
    <submittedName>
        <fullName evidence="2">Uncharacterized protein</fullName>
    </submittedName>
</protein>
<organism evidence="2 3">
    <name type="scientific">Paragonimus heterotremus</name>
    <dbReference type="NCBI Taxonomy" id="100268"/>
    <lineage>
        <taxon>Eukaryota</taxon>
        <taxon>Metazoa</taxon>
        <taxon>Spiralia</taxon>
        <taxon>Lophotrochozoa</taxon>
        <taxon>Platyhelminthes</taxon>
        <taxon>Trematoda</taxon>
        <taxon>Digenea</taxon>
        <taxon>Plagiorchiida</taxon>
        <taxon>Troglotremata</taxon>
        <taxon>Troglotrematidae</taxon>
        <taxon>Paragonimus</taxon>
    </lineage>
</organism>
<accession>A0A8J4WTT1</accession>
<name>A0A8J4WTT1_9TREM</name>
<sequence>DYLCNLYFRGTLARRVSTLYKNVQFVCYILQYHMGSDGLLNLVNRLTTSLDLPFKAVYCDDIDIQFLELVLSKLTGFRPRPWLSVEERFTKCLKNVTRVISVPLTHINAVDLKNGDVTALYHLMEILSFLVEYVRNDVKDIAAISGSSENLGSNTFNSSSNAELSTSGSVNSNFDRAVPRAVTPSHHSMMEGFGQPEKSFLQTDGEWIDRANPQKHVFHQRDTNAGRDTFSQYHQSNDFDGTRMAYLREKLRECLSSSSLGHNPSLSNTVIQRKVLFVCALLFVIYN</sequence>
<proteinExistence type="predicted"/>